<name>A0A4X2KLD1_VOMUR</name>
<reference evidence="9" key="2">
    <citation type="submission" date="2025-08" db="UniProtKB">
        <authorList>
            <consortium name="Ensembl"/>
        </authorList>
    </citation>
    <scope>IDENTIFICATION</scope>
</reference>
<dbReference type="Proteomes" id="UP000314987">
    <property type="component" value="Unassembled WGS sequence"/>
</dbReference>
<dbReference type="GeneTree" id="ENSGT00390000015484"/>
<evidence type="ECO:0000256" key="6">
    <source>
        <dbReference type="ARBA" id="ARBA00068041"/>
    </source>
</evidence>
<reference evidence="10" key="1">
    <citation type="submission" date="2018-12" db="EMBL/GenBank/DDBJ databases">
        <authorList>
            <person name="Yazar S."/>
        </authorList>
    </citation>
    <scope>NUCLEOTIDE SEQUENCE [LARGE SCALE GENOMIC DNA]</scope>
</reference>
<dbReference type="GO" id="GO:0046872">
    <property type="term" value="F:metal ion binding"/>
    <property type="evidence" value="ECO:0007669"/>
    <property type="project" value="UniProtKB-KW"/>
</dbReference>
<evidence type="ECO:0000259" key="8">
    <source>
        <dbReference type="Pfam" id="PF01551"/>
    </source>
</evidence>
<evidence type="ECO:0000256" key="1">
    <source>
        <dbReference type="ARBA" id="ARBA00022723"/>
    </source>
</evidence>
<organism evidence="9 10">
    <name type="scientific">Vombatus ursinus</name>
    <name type="common">Common wombat</name>
    <dbReference type="NCBI Taxonomy" id="29139"/>
    <lineage>
        <taxon>Eukaryota</taxon>
        <taxon>Metazoa</taxon>
        <taxon>Chordata</taxon>
        <taxon>Craniata</taxon>
        <taxon>Vertebrata</taxon>
        <taxon>Euteleostomi</taxon>
        <taxon>Mammalia</taxon>
        <taxon>Metatheria</taxon>
        <taxon>Diprotodontia</taxon>
        <taxon>Vombatidae</taxon>
        <taxon>Vombatus</taxon>
    </lineage>
</organism>
<dbReference type="InterPro" id="IPR008663">
    <property type="entry name" value="LECT2"/>
</dbReference>
<dbReference type="InterPro" id="IPR016047">
    <property type="entry name" value="M23ase_b-sheet_dom"/>
</dbReference>
<evidence type="ECO:0000256" key="4">
    <source>
        <dbReference type="ARBA" id="ARBA00023157"/>
    </source>
</evidence>
<dbReference type="OMA" id="MCDSHGC"/>
<dbReference type="AlphaFoldDB" id="A0A4X2KLD1"/>
<accession>A0A4X2KLD1</accession>
<evidence type="ECO:0000256" key="2">
    <source>
        <dbReference type="ARBA" id="ARBA00022729"/>
    </source>
</evidence>
<keyword evidence="4" id="KW-1015">Disulfide bond</keyword>
<dbReference type="PANTHER" id="PTHR11329:SF0">
    <property type="entry name" value="LEUKOCYTE CELL-DERIVED CHEMOTAXIN-2"/>
    <property type="match status" value="1"/>
</dbReference>
<dbReference type="GeneID" id="114033659"/>
<evidence type="ECO:0000256" key="7">
    <source>
        <dbReference type="SAM" id="SignalP"/>
    </source>
</evidence>
<protein>
    <recommendedName>
        <fullName evidence="6">Leukocyte cell-derived chemotaxin-2</fullName>
    </recommendedName>
</protein>
<feature type="domain" description="M23ase beta-sheet core" evidence="8">
    <location>
        <begin position="52"/>
        <end position="140"/>
    </location>
</feature>
<keyword evidence="1" id="KW-0479">Metal-binding</keyword>
<evidence type="ECO:0000313" key="9">
    <source>
        <dbReference type="Ensembl" id="ENSVURP00010010135.1"/>
    </source>
</evidence>
<proteinExistence type="inferred from homology"/>
<comment type="similarity">
    <text evidence="5">Belongs to the LECT2/MIM-1 family.</text>
</comment>
<reference evidence="9" key="3">
    <citation type="submission" date="2025-09" db="UniProtKB">
        <authorList>
            <consortium name="Ensembl"/>
        </authorList>
    </citation>
    <scope>IDENTIFICATION</scope>
</reference>
<dbReference type="Ensembl" id="ENSVURT00010011488.1">
    <property type="protein sequence ID" value="ENSVURP00010010135.1"/>
    <property type="gene ID" value="ENSVURG00010007828.1"/>
</dbReference>
<evidence type="ECO:0000313" key="10">
    <source>
        <dbReference type="Proteomes" id="UP000314987"/>
    </source>
</evidence>
<keyword evidence="10" id="KW-1185">Reference proteome</keyword>
<dbReference type="FunFam" id="2.70.70.10:FF:000011">
    <property type="entry name" value="Leukocyte cell-derived chemotaxin-2"/>
    <property type="match status" value="1"/>
</dbReference>
<feature type="signal peptide" evidence="7">
    <location>
        <begin position="1"/>
        <end position="18"/>
    </location>
</feature>
<dbReference type="InterPro" id="IPR011055">
    <property type="entry name" value="Dup_hybrid_motif"/>
</dbReference>
<dbReference type="OrthoDB" id="5911921at2759"/>
<keyword evidence="3" id="KW-0862">Zinc</keyword>
<evidence type="ECO:0000256" key="3">
    <source>
        <dbReference type="ARBA" id="ARBA00022833"/>
    </source>
</evidence>
<keyword evidence="2 7" id="KW-0732">Signal</keyword>
<feature type="chain" id="PRO_5021209764" description="Leukocyte cell-derived chemotaxin-2" evidence="7">
    <location>
        <begin position="19"/>
        <end position="151"/>
    </location>
</feature>
<evidence type="ECO:0000256" key="5">
    <source>
        <dbReference type="ARBA" id="ARBA00024361"/>
    </source>
</evidence>
<dbReference type="Pfam" id="PF01551">
    <property type="entry name" value="Peptidase_M23"/>
    <property type="match status" value="1"/>
</dbReference>
<dbReference type="STRING" id="29139.ENSVURP00010010135"/>
<dbReference type="Gene3D" id="2.70.70.10">
    <property type="entry name" value="Glucose Permease (Domain IIA)"/>
    <property type="match status" value="1"/>
</dbReference>
<dbReference type="PANTHER" id="PTHR11329">
    <property type="entry name" value="LEUKOCYTE CELL-DERIVED CHEMOTAXIN 2"/>
    <property type="match status" value="1"/>
</dbReference>
<sequence>MLSFKALILAVLISTALAGQWNSICAGNPSNIIRSCDRHGCGHFGASRSQRTHNGVDVECTDGSTVYAPFTGKIIRQVKPYNNNNAINNGVLMSGGGFCVKIFYIKPIKYNGSIKKGEKLGVLLPMQRVYPGIQSHIHIQNCDLSDPTGYL</sequence>
<dbReference type="RefSeq" id="XP_027705108.1">
    <property type="nucleotide sequence ID" value="XM_027849307.1"/>
</dbReference>
<gene>
    <name evidence="9" type="primary">LOC114033659</name>
</gene>